<reference evidence="1" key="1">
    <citation type="journal article" date="2015" name="BMC Genomics">
        <title>Comparative genomics of Fructobacillus spp. and Leuconostoc spp. reveals niche-specific evolution of Fructobacillus spp.</title>
        <authorList>
            <person name="Endo A."/>
            <person name="Tanizawa Y."/>
            <person name="Tanaka N."/>
            <person name="Maeno S."/>
            <person name="Kumar H."/>
            <person name="Shiwa Y."/>
            <person name="Okada S."/>
            <person name="Yoshikawa H."/>
            <person name="Dicks L."/>
            <person name="Nakagawa J."/>
            <person name="Arita M."/>
        </authorList>
    </citation>
    <scope>NUCLEOTIDE SEQUENCE [LARGE SCALE GENOMIC DNA]</scope>
    <source>
        <strain evidence="1">F214-1</strain>
    </source>
</reference>
<accession>A0A3F3H6A3</accession>
<protein>
    <submittedName>
        <fullName evidence="1">Uncharacterized protein</fullName>
    </submittedName>
</protein>
<evidence type="ECO:0000313" key="1">
    <source>
        <dbReference type="EMBL" id="GAP05052.1"/>
    </source>
</evidence>
<proteinExistence type="predicted"/>
<dbReference type="AlphaFoldDB" id="A0A3F3H6A3"/>
<dbReference type="STRING" id="709323.GCA_001047135_01610"/>
<dbReference type="EMBL" id="DF968107">
    <property type="protein sequence ID" value="GAP05052.1"/>
    <property type="molecule type" value="Genomic_DNA"/>
</dbReference>
<sequence length="100" mass="11470">MIKTGIYSMEIIIYNDGFANELYVSADNTYPLDTSVSKGYTDDYGMSGIVLYNIEDIIAWAKDMQKVLYKAVSEDFYQLSEWYDKAGKALYVFARDCQPL</sequence>
<gene>
    <name evidence="1" type="ORF">FTRO_0300010</name>
</gene>
<dbReference type="RefSeq" id="WP_059394362.1">
    <property type="nucleotide sequence ID" value="NZ_DF968107.1"/>
</dbReference>
<organism evidence="1">
    <name type="scientific">Fructobacillus tropaeoli</name>
    <dbReference type="NCBI Taxonomy" id="709323"/>
    <lineage>
        <taxon>Bacteria</taxon>
        <taxon>Bacillati</taxon>
        <taxon>Bacillota</taxon>
        <taxon>Bacilli</taxon>
        <taxon>Lactobacillales</taxon>
        <taxon>Lactobacillaceae</taxon>
        <taxon>Fructobacillus</taxon>
    </lineage>
</organism>
<name>A0A3F3H6A3_9LACO</name>
<dbReference type="Proteomes" id="UP000064514">
    <property type="component" value="Unassembled WGS sequence"/>
</dbReference>